<feature type="transmembrane region" description="Helical" evidence="1">
    <location>
        <begin position="55"/>
        <end position="75"/>
    </location>
</feature>
<keyword evidence="1" id="KW-0812">Transmembrane</keyword>
<keyword evidence="1" id="KW-1133">Transmembrane helix</keyword>
<evidence type="ECO:0000313" key="3">
    <source>
        <dbReference type="Proteomes" id="UP000199451"/>
    </source>
</evidence>
<name>A0A1G9RGE1_9EURY</name>
<proteinExistence type="predicted"/>
<keyword evidence="1" id="KW-0472">Membrane</keyword>
<keyword evidence="3" id="KW-1185">Reference proteome</keyword>
<dbReference type="AlphaFoldDB" id="A0A1G9RGE1"/>
<feature type="transmembrane region" description="Helical" evidence="1">
    <location>
        <begin position="27"/>
        <end position="49"/>
    </location>
</feature>
<dbReference type="STRING" id="660521.SAMN04487949_1300"/>
<reference evidence="3" key="1">
    <citation type="submission" date="2016-10" db="EMBL/GenBank/DDBJ databases">
        <authorList>
            <person name="Varghese N."/>
            <person name="Submissions S."/>
        </authorList>
    </citation>
    <scope>NUCLEOTIDE SEQUENCE [LARGE SCALE GENOMIC DNA]</scope>
    <source>
        <strain evidence="3">CGMCC 1.10119</strain>
    </source>
</reference>
<protein>
    <submittedName>
        <fullName evidence="2">Uncharacterized protein</fullName>
    </submittedName>
</protein>
<dbReference type="Proteomes" id="UP000199451">
    <property type="component" value="Unassembled WGS sequence"/>
</dbReference>
<organism evidence="2 3">
    <name type="scientific">Halogranum gelatinilyticum</name>
    <dbReference type="NCBI Taxonomy" id="660521"/>
    <lineage>
        <taxon>Archaea</taxon>
        <taxon>Methanobacteriati</taxon>
        <taxon>Methanobacteriota</taxon>
        <taxon>Stenosarchaea group</taxon>
        <taxon>Halobacteria</taxon>
        <taxon>Halobacteriales</taxon>
        <taxon>Haloferacaceae</taxon>
    </lineage>
</organism>
<accession>A0A1G9RGE1</accession>
<sequence length="98" mass="10141">MTVMRVAVDALSVMTPTNPTTTVPNSVYGFGQLVAATAVLFGGVLTVLVAVDYPLVVAAVAVGMLVAAVATTVALDHRRRLGRTRRVCVPKTSVCVDA</sequence>
<evidence type="ECO:0000313" key="2">
    <source>
        <dbReference type="EMBL" id="SDM21505.1"/>
    </source>
</evidence>
<gene>
    <name evidence="2" type="ORF">SAMN04487949_1300</name>
</gene>
<evidence type="ECO:0000256" key="1">
    <source>
        <dbReference type="SAM" id="Phobius"/>
    </source>
</evidence>
<dbReference type="EMBL" id="FNHL01000001">
    <property type="protein sequence ID" value="SDM21505.1"/>
    <property type="molecule type" value="Genomic_DNA"/>
</dbReference>